<dbReference type="RefSeq" id="WP_305894304.1">
    <property type="nucleotide sequence ID" value="NZ_JAUZVZ010000018.1"/>
</dbReference>
<comment type="caution">
    <text evidence="1">The sequence shown here is derived from an EMBL/GenBank/DDBJ whole genome shotgun (WGS) entry which is preliminary data.</text>
</comment>
<keyword evidence="2" id="KW-1185">Reference proteome</keyword>
<evidence type="ECO:0000313" key="1">
    <source>
        <dbReference type="EMBL" id="MDP4537041.1"/>
    </source>
</evidence>
<dbReference type="EMBL" id="JAUZVZ010000018">
    <property type="protein sequence ID" value="MDP4537041.1"/>
    <property type="molecule type" value="Genomic_DNA"/>
</dbReference>
<organism evidence="1 2">
    <name type="scientific">Alkalimonas collagenimarina</name>
    <dbReference type="NCBI Taxonomy" id="400390"/>
    <lineage>
        <taxon>Bacteria</taxon>
        <taxon>Pseudomonadati</taxon>
        <taxon>Pseudomonadota</taxon>
        <taxon>Gammaproteobacteria</taxon>
        <taxon>Alkalimonas</taxon>
    </lineage>
</organism>
<name>A0ABT9H161_9GAMM</name>
<sequence>MATKVTTAAEAATNNNKDSTPPIHGYRFVYLASYTPNLQV</sequence>
<proteinExistence type="predicted"/>
<reference evidence="1 2" key="1">
    <citation type="submission" date="2023-08" db="EMBL/GenBank/DDBJ databases">
        <authorList>
            <person name="Joshi A."/>
            <person name="Thite S."/>
        </authorList>
    </citation>
    <scope>NUCLEOTIDE SEQUENCE [LARGE SCALE GENOMIC DNA]</scope>
    <source>
        <strain evidence="1 2">AC40</strain>
    </source>
</reference>
<gene>
    <name evidence="1" type="ORF">Q3O60_12640</name>
</gene>
<evidence type="ECO:0000313" key="2">
    <source>
        <dbReference type="Proteomes" id="UP001231616"/>
    </source>
</evidence>
<protein>
    <submittedName>
        <fullName evidence="1">Uncharacterized protein</fullName>
    </submittedName>
</protein>
<dbReference type="Proteomes" id="UP001231616">
    <property type="component" value="Unassembled WGS sequence"/>
</dbReference>
<accession>A0ABT9H161</accession>